<dbReference type="InterPro" id="IPR014756">
    <property type="entry name" value="Ig_E-set"/>
</dbReference>
<dbReference type="InterPro" id="IPR014752">
    <property type="entry name" value="Arrestin-like_C"/>
</dbReference>
<dbReference type="AlphaFoldDB" id="A0AAD4NCF1"/>
<name>A0AAD4NCF1_9BILA</name>
<evidence type="ECO:0000256" key="1">
    <source>
        <dbReference type="ARBA" id="ARBA00005298"/>
    </source>
</evidence>
<proteinExistence type="inferred from homology"/>
<dbReference type="InterPro" id="IPR050357">
    <property type="entry name" value="Arrestin_domain-protein"/>
</dbReference>
<feature type="domain" description="Arrestin C-terminal-like" evidence="2">
    <location>
        <begin position="179"/>
        <end position="318"/>
    </location>
</feature>
<dbReference type="Gene3D" id="2.60.40.640">
    <property type="match status" value="2"/>
</dbReference>
<evidence type="ECO:0000313" key="4">
    <source>
        <dbReference type="Proteomes" id="UP001201812"/>
    </source>
</evidence>
<dbReference type="InterPro" id="IPR011022">
    <property type="entry name" value="Arrestin_C-like"/>
</dbReference>
<dbReference type="Pfam" id="PF00339">
    <property type="entry name" value="Arrestin_N"/>
    <property type="match status" value="1"/>
</dbReference>
<comment type="similarity">
    <text evidence="1">Belongs to the arrestin family.</text>
</comment>
<dbReference type="EMBL" id="JAKKPZ010000006">
    <property type="protein sequence ID" value="KAI1720210.1"/>
    <property type="molecule type" value="Genomic_DNA"/>
</dbReference>
<feature type="domain" description="Arrestin C-terminal-like" evidence="2">
    <location>
        <begin position="1"/>
        <end position="143"/>
    </location>
</feature>
<protein>
    <submittedName>
        <fullName evidence="3">Arrestin domain-containing protein 2</fullName>
    </submittedName>
</protein>
<comment type="caution">
    <text evidence="3">The sequence shown here is derived from an EMBL/GenBank/DDBJ whole genome shotgun (WGS) entry which is preliminary data.</text>
</comment>
<dbReference type="InterPro" id="IPR011021">
    <property type="entry name" value="Arrestin-like_N"/>
</dbReference>
<accession>A0AAD4NCF1</accession>
<sequence>MDFITSFDIRLEKDVYYAGEQVLGCVVLENAEPIKIRGIKVFLRGRARVQWKVLKSGESRVLKDDQYLLDEKVVVWGKDKSEESTSADDESPTQILPRGMHQFNFNFQLQQSQFPCSLETKTGTIRYYVKVIIDIPFASSPQGIKYFTFVGPHIDCMDDKYLTPLSGQDHIVHWVKCCQRGTIALRVTLDRQAYCSGEGLKLRAHIENRQEFTICLCIRLFQHIEYRIDRGAGSEIKSVVSTVLEYRTPTVSEHTQAKFDSSSLSDRAPIRIPVVPPTLIGMCRLMQIYYILKICVEDERKNESLEMDFPVTIATVPFRSTQSPFYSVGYEFCVDYVESGKYISPEFRLGHVYDGLENGEGNQEDDIILYRPVYVKVADKAKNVDKLAKEIMESHLSVDSPASFALAGDQHHSANSLTPALVSANTGNASQESLCHQTDINSRINGADNSGDRSKLLLLGRDLALTEATTKLI</sequence>
<dbReference type="PANTHER" id="PTHR11188">
    <property type="entry name" value="ARRESTIN DOMAIN CONTAINING PROTEIN"/>
    <property type="match status" value="1"/>
</dbReference>
<dbReference type="Proteomes" id="UP001201812">
    <property type="component" value="Unassembled WGS sequence"/>
</dbReference>
<dbReference type="GO" id="GO:0005737">
    <property type="term" value="C:cytoplasm"/>
    <property type="evidence" value="ECO:0007669"/>
    <property type="project" value="TreeGrafter"/>
</dbReference>
<keyword evidence="4" id="KW-1185">Reference proteome</keyword>
<evidence type="ECO:0000313" key="3">
    <source>
        <dbReference type="EMBL" id="KAI1720210.1"/>
    </source>
</evidence>
<reference evidence="3" key="1">
    <citation type="submission" date="2022-01" db="EMBL/GenBank/DDBJ databases">
        <title>Genome Sequence Resource for Two Populations of Ditylenchus destructor, the Migratory Endoparasitic Phytonematode.</title>
        <authorList>
            <person name="Zhang H."/>
            <person name="Lin R."/>
            <person name="Xie B."/>
        </authorList>
    </citation>
    <scope>NUCLEOTIDE SEQUENCE</scope>
    <source>
        <strain evidence="3">BazhouSP</strain>
    </source>
</reference>
<dbReference type="SMART" id="SM01017">
    <property type="entry name" value="Arrestin_C"/>
    <property type="match status" value="2"/>
</dbReference>
<organism evidence="3 4">
    <name type="scientific">Ditylenchus destructor</name>
    <dbReference type="NCBI Taxonomy" id="166010"/>
    <lineage>
        <taxon>Eukaryota</taxon>
        <taxon>Metazoa</taxon>
        <taxon>Ecdysozoa</taxon>
        <taxon>Nematoda</taxon>
        <taxon>Chromadorea</taxon>
        <taxon>Rhabditida</taxon>
        <taxon>Tylenchina</taxon>
        <taxon>Tylenchomorpha</taxon>
        <taxon>Sphaerularioidea</taxon>
        <taxon>Anguinidae</taxon>
        <taxon>Anguininae</taxon>
        <taxon>Ditylenchus</taxon>
    </lineage>
</organism>
<dbReference type="GO" id="GO:0015031">
    <property type="term" value="P:protein transport"/>
    <property type="evidence" value="ECO:0007669"/>
    <property type="project" value="TreeGrafter"/>
</dbReference>
<dbReference type="Pfam" id="PF02752">
    <property type="entry name" value="Arrestin_C"/>
    <property type="match status" value="1"/>
</dbReference>
<gene>
    <name evidence="3" type="ORF">DdX_05588</name>
</gene>
<dbReference type="SUPFAM" id="SSF81296">
    <property type="entry name" value="E set domains"/>
    <property type="match status" value="2"/>
</dbReference>
<evidence type="ECO:0000259" key="2">
    <source>
        <dbReference type="SMART" id="SM01017"/>
    </source>
</evidence>
<dbReference type="PANTHER" id="PTHR11188:SF144">
    <property type="entry name" value="ARRESTIN C-TERMINAL-LIKE DOMAIN-CONTAINING PROTEIN"/>
    <property type="match status" value="1"/>
</dbReference>